<gene>
    <name evidence="1" type="ORF">GCM10009811_22940</name>
</gene>
<proteinExistence type="predicted"/>
<keyword evidence="2" id="KW-1185">Reference proteome</keyword>
<name>A0ABP4XY96_9MICO</name>
<sequence length="400" mass="45290">MTTMTTHTRPGDDESTEPSWHLQRAMLATPEYYPAMNNLSAGHLFNATLRATAPDPLEYVTVTNRSLEDIGALGLWNMHWEAAQYRRYLFDEDELPGWMSKLADQGERNICFIPRTTTRYYELAPLFHLLSKDTLLRHGLPVMTQGVWPLLAPLGDVDSVLPLDAQDRLAKAWAHTIWRHLMPGSRMLGFTRDDPIRLLAHNLDYWIPPVTEVLQARLRQLPHSSAYEPLDEPAVLMDGSTLEGARLVRPRMGSYLWQGEQEAAQATQEVIDAADGTGNLRGILDAVRSHRIQDDFSNHWTYAKEDFERKLHRKRSKVKVTFVELKDGPPVHSPETEVIGDIVCNDFLALLDPQDRRIVVLLSSGVTKLTDVAATLGYANHSPVSKRLAKIRKLAERHLA</sequence>
<organism evidence="1 2">
    <name type="scientific">Nostocoides veronense</name>
    <dbReference type="NCBI Taxonomy" id="330836"/>
    <lineage>
        <taxon>Bacteria</taxon>
        <taxon>Bacillati</taxon>
        <taxon>Actinomycetota</taxon>
        <taxon>Actinomycetes</taxon>
        <taxon>Micrococcales</taxon>
        <taxon>Intrasporangiaceae</taxon>
        <taxon>Nostocoides</taxon>
    </lineage>
</organism>
<evidence type="ECO:0008006" key="3">
    <source>
        <dbReference type="Google" id="ProtNLM"/>
    </source>
</evidence>
<dbReference type="EMBL" id="BAAAPO010000037">
    <property type="protein sequence ID" value="GAA1798268.1"/>
    <property type="molecule type" value="Genomic_DNA"/>
</dbReference>
<evidence type="ECO:0000313" key="2">
    <source>
        <dbReference type="Proteomes" id="UP001499938"/>
    </source>
</evidence>
<reference evidence="2" key="1">
    <citation type="journal article" date="2019" name="Int. J. Syst. Evol. Microbiol.">
        <title>The Global Catalogue of Microorganisms (GCM) 10K type strain sequencing project: providing services to taxonomists for standard genome sequencing and annotation.</title>
        <authorList>
            <consortium name="The Broad Institute Genomics Platform"/>
            <consortium name="The Broad Institute Genome Sequencing Center for Infectious Disease"/>
            <person name="Wu L."/>
            <person name="Ma J."/>
        </authorList>
    </citation>
    <scope>NUCLEOTIDE SEQUENCE [LARGE SCALE GENOMIC DNA]</scope>
    <source>
        <strain evidence="2">JCM 15592</strain>
    </source>
</reference>
<dbReference type="Proteomes" id="UP001499938">
    <property type="component" value="Unassembled WGS sequence"/>
</dbReference>
<evidence type="ECO:0000313" key="1">
    <source>
        <dbReference type="EMBL" id="GAA1798268.1"/>
    </source>
</evidence>
<accession>A0ABP4XY96</accession>
<comment type="caution">
    <text evidence="1">The sequence shown here is derived from an EMBL/GenBank/DDBJ whole genome shotgun (WGS) entry which is preliminary data.</text>
</comment>
<protein>
    <recommendedName>
        <fullName evidence="3">Sigma-70 family RNA polymerase sigma factor</fullName>
    </recommendedName>
</protein>